<evidence type="ECO:0000256" key="3">
    <source>
        <dbReference type="ARBA" id="ARBA00048488"/>
    </source>
</evidence>
<dbReference type="GO" id="GO:0006979">
    <property type="term" value="P:response to oxidative stress"/>
    <property type="evidence" value="ECO:0007669"/>
    <property type="project" value="InterPro"/>
</dbReference>
<dbReference type="InterPro" id="IPR002579">
    <property type="entry name" value="Met_Sox_Rdtase_MsrB_dom"/>
</dbReference>
<dbReference type="STRING" id="1618647.UW30_C0012G0016"/>
<dbReference type="GO" id="GO:0005737">
    <property type="term" value="C:cytoplasm"/>
    <property type="evidence" value="ECO:0007669"/>
    <property type="project" value="TreeGrafter"/>
</dbReference>
<comment type="caution">
    <text evidence="5">The sequence shown here is derived from an EMBL/GenBank/DDBJ whole genome shotgun (WGS) entry which is preliminary data.</text>
</comment>
<protein>
    <recommendedName>
        <fullName evidence="1">peptide-methionine (R)-S-oxide reductase</fullName>
        <ecNumber evidence="1">1.8.4.12</ecNumber>
    </recommendedName>
</protein>
<dbReference type="Pfam" id="PF01641">
    <property type="entry name" value="SelR"/>
    <property type="match status" value="1"/>
</dbReference>
<dbReference type="PANTHER" id="PTHR10173">
    <property type="entry name" value="METHIONINE SULFOXIDE REDUCTASE"/>
    <property type="match status" value="1"/>
</dbReference>
<comment type="catalytic activity">
    <reaction evidence="3">
        <text>L-methionyl-[protein] + [thioredoxin]-disulfide + H2O = L-methionyl-(R)-S-oxide-[protein] + [thioredoxin]-dithiol</text>
        <dbReference type="Rhea" id="RHEA:24164"/>
        <dbReference type="Rhea" id="RHEA-COMP:10698"/>
        <dbReference type="Rhea" id="RHEA-COMP:10700"/>
        <dbReference type="Rhea" id="RHEA-COMP:12313"/>
        <dbReference type="Rhea" id="RHEA-COMP:12314"/>
        <dbReference type="ChEBI" id="CHEBI:15377"/>
        <dbReference type="ChEBI" id="CHEBI:16044"/>
        <dbReference type="ChEBI" id="CHEBI:29950"/>
        <dbReference type="ChEBI" id="CHEBI:45764"/>
        <dbReference type="ChEBI" id="CHEBI:50058"/>
        <dbReference type="EC" id="1.8.4.12"/>
    </reaction>
</comment>
<feature type="domain" description="MsrB" evidence="4">
    <location>
        <begin position="5"/>
        <end position="140"/>
    </location>
</feature>
<proteinExistence type="predicted"/>
<reference evidence="5 6" key="1">
    <citation type="journal article" date="2015" name="Nature">
        <title>rRNA introns, odd ribosomes, and small enigmatic genomes across a large radiation of phyla.</title>
        <authorList>
            <person name="Brown C.T."/>
            <person name="Hug L.A."/>
            <person name="Thomas B.C."/>
            <person name="Sharon I."/>
            <person name="Castelle C.J."/>
            <person name="Singh A."/>
            <person name="Wilkins M.J."/>
            <person name="Williams K.H."/>
            <person name="Banfield J.F."/>
        </authorList>
    </citation>
    <scope>NUCLEOTIDE SEQUENCE [LARGE SCALE GENOMIC DNA]</scope>
</reference>
<organism evidence="5 6">
    <name type="scientific">Candidatus Giovannonibacteria bacterium GW2011_GWA2_44_13b</name>
    <dbReference type="NCBI Taxonomy" id="1618647"/>
    <lineage>
        <taxon>Bacteria</taxon>
        <taxon>Candidatus Giovannoniibacteriota</taxon>
    </lineage>
</organism>
<dbReference type="GO" id="GO:0030091">
    <property type="term" value="P:protein repair"/>
    <property type="evidence" value="ECO:0007669"/>
    <property type="project" value="InterPro"/>
</dbReference>
<sequence length="144" mass="15981">MQKTEEEWKKTLTPEEYSVLREKGTEPAFTGAYWDNHEKGVYRCRACGVPLFSSDAKFDSGTGWPSFSDLMNNKAVELKADDSMGMQRTEITCANCGSHLGHVFDDLPAQAGGPKTLPDGRQATGKRYCINSCSLDFKKEEGDK</sequence>
<dbReference type="PATRIC" id="fig|1618647.3.peg.541"/>
<dbReference type="SUPFAM" id="SSF51316">
    <property type="entry name" value="Mss4-like"/>
    <property type="match status" value="1"/>
</dbReference>
<dbReference type="AlphaFoldDB" id="A0A0G1H2V3"/>
<dbReference type="PROSITE" id="PS51790">
    <property type="entry name" value="MSRB"/>
    <property type="match status" value="1"/>
</dbReference>
<dbReference type="InterPro" id="IPR028427">
    <property type="entry name" value="Met_Sox_Rdtase_MsrB"/>
</dbReference>
<evidence type="ECO:0000313" key="5">
    <source>
        <dbReference type="EMBL" id="KKT41090.1"/>
    </source>
</evidence>
<dbReference type="EMBL" id="LCHU01000012">
    <property type="protein sequence ID" value="KKT41090.1"/>
    <property type="molecule type" value="Genomic_DNA"/>
</dbReference>
<dbReference type="GO" id="GO:0033743">
    <property type="term" value="F:peptide-methionine (R)-S-oxide reductase activity"/>
    <property type="evidence" value="ECO:0007669"/>
    <property type="project" value="UniProtKB-EC"/>
</dbReference>
<dbReference type="PANTHER" id="PTHR10173:SF52">
    <property type="entry name" value="METHIONINE-R-SULFOXIDE REDUCTASE B1"/>
    <property type="match status" value="1"/>
</dbReference>
<keyword evidence="2" id="KW-0560">Oxidoreductase</keyword>
<dbReference type="EC" id="1.8.4.12" evidence="1"/>
<dbReference type="InterPro" id="IPR011057">
    <property type="entry name" value="Mss4-like_sf"/>
</dbReference>
<accession>A0A0G1H2V3</accession>
<evidence type="ECO:0000313" key="6">
    <source>
        <dbReference type="Proteomes" id="UP000034736"/>
    </source>
</evidence>
<evidence type="ECO:0000259" key="4">
    <source>
        <dbReference type="PROSITE" id="PS51790"/>
    </source>
</evidence>
<evidence type="ECO:0000256" key="1">
    <source>
        <dbReference type="ARBA" id="ARBA00012499"/>
    </source>
</evidence>
<dbReference type="Proteomes" id="UP000034736">
    <property type="component" value="Unassembled WGS sequence"/>
</dbReference>
<name>A0A0G1H2V3_9BACT</name>
<dbReference type="Gene3D" id="2.170.150.20">
    <property type="entry name" value="Peptide methionine sulfoxide reductase"/>
    <property type="match status" value="1"/>
</dbReference>
<dbReference type="NCBIfam" id="TIGR00357">
    <property type="entry name" value="peptide-methionine (R)-S-oxide reductase MsrB"/>
    <property type="match status" value="1"/>
</dbReference>
<gene>
    <name evidence="5" type="ORF">UW30_C0012G0016</name>
</gene>
<evidence type="ECO:0000256" key="2">
    <source>
        <dbReference type="ARBA" id="ARBA00023002"/>
    </source>
</evidence>